<evidence type="ECO:0000313" key="1">
    <source>
        <dbReference type="EMBL" id="CAB4171536.1"/>
    </source>
</evidence>
<organism evidence="1">
    <name type="scientific">uncultured Caudovirales phage</name>
    <dbReference type="NCBI Taxonomy" id="2100421"/>
    <lineage>
        <taxon>Viruses</taxon>
        <taxon>Duplodnaviria</taxon>
        <taxon>Heunggongvirae</taxon>
        <taxon>Uroviricota</taxon>
        <taxon>Caudoviricetes</taxon>
        <taxon>Peduoviridae</taxon>
        <taxon>Maltschvirus</taxon>
        <taxon>Maltschvirus maltsch</taxon>
    </lineage>
</organism>
<protein>
    <submittedName>
        <fullName evidence="1">Uncharacterized protein</fullName>
    </submittedName>
</protein>
<name>A0A6J5PNJ8_9CAUD</name>
<dbReference type="EMBL" id="LR796877">
    <property type="protein sequence ID" value="CAB4171536.1"/>
    <property type="molecule type" value="Genomic_DNA"/>
</dbReference>
<gene>
    <name evidence="1" type="ORF">UFOVP923_5</name>
</gene>
<reference evidence="1" key="1">
    <citation type="submission" date="2020-05" db="EMBL/GenBank/DDBJ databases">
        <authorList>
            <person name="Chiriac C."/>
            <person name="Salcher M."/>
            <person name="Ghai R."/>
            <person name="Kavagutti S V."/>
        </authorList>
    </citation>
    <scope>NUCLEOTIDE SEQUENCE</scope>
</reference>
<sequence length="548" mass="60619">MPIEIFEQKDFTGGLNLRSDQFQLKDNESPEMLNVEVDPRGGVFSRGGMSRLPATTIAGTWSPHRLIPFYSATSRLMLVNNAKIFLYTGSAWTALTHSGGDITGTAEDGIAAASWGKTLYMVTGQGGAGGYKWDGLDTVGVPSVCTTLTPSGTAPDAWQITADDTKLKMPKANFIVAHANRMFVAGTNEGGVDFPNRIRWSYEDIPNNWKFEDSIDIEGGGNRITGICVVNGGLVVFKDYAIYYIMGYDSTDFRVVQISTDTGCGGSDAFVAASEGVFFYANRKGLHFFDGSNIENIFEPLRPAFDLGYINTNVTNKISLSWLGRRLWMSVPYSVVDVVTTETLNIVYDPSMGSYTMFSTSDGYGVRGGTDFRDNNNEEQRLACHPVIQSVVQVDKYKQNYDAIKVNGDIDGYVTTYRTKWFDAGSFLQRKMFRRPDLVMRETETTQSVNVKVYHDYQESAGSQKREFNLDLTSTAVGMLWGENWTLEGVGQNIYASVWSGSTLGGTIKTAQNLGLARTVQLNFTGEMKKPWGINSIGYKWVPRRVKG</sequence>
<accession>A0A6J5PNJ8</accession>
<proteinExistence type="predicted"/>